<dbReference type="Proteomes" id="UP000054565">
    <property type="component" value="Unassembled WGS sequence"/>
</dbReference>
<name>A0A0J6YPC9_COCIT</name>
<organism evidence="1 2">
    <name type="scientific">Coccidioides immitis RMSCC 2394</name>
    <dbReference type="NCBI Taxonomy" id="404692"/>
    <lineage>
        <taxon>Eukaryota</taxon>
        <taxon>Fungi</taxon>
        <taxon>Dikarya</taxon>
        <taxon>Ascomycota</taxon>
        <taxon>Pezizomycotina</taxon>
        <taxon>Eurotiomycetes</taxon>
        <taxon>Eurotiomycetidae</taxon>
        <taxon>Onygenales</taxon>
        <taxon>Onygenaceae</taxon>
        <taxon>Coccidioides</taxon>
    </lineage>
</organism>
<gene>
    <name evidence="1" type="ORF">CIRG_08725</name>
</gene>
<dbReference type="AlphaFoldDB" id="A0A0J6YPC9"/>
<reference evidence="2" key="1">
    <citation type="journal article" date="2010" name="Genome Res.">
        <title>Population genomic sequencing of Coccidioides fungi reveals recent hybridization and transposon control.</title>
        <authorList>
            <person name="Neafsey D.E."/>
            <person name="Barker B.M."/>
            <person name="Sharpton T.J."/>
            <person name="Stajich J.E."/>
            <person name="Park D.J."/>
            <person name="Whiston E."/>
            <person name="Hung C.-Y."/>
            <person name="McMahan C."/>
            <person name="White J."/>
            <person name="Sykes S."/>
            <person name="Heiman D."/>
            <person name="Young S."/>
            <person name="Zeng Q."/>
            <person name="Abouelleil A."/>
            <person name="Aftuck L."/>
            <person name="Bessette D."/>
            <person name="Brown A."/>
            <person name="FitzGerald M."/>
            <person name="Lui A."/>
            <person name="Macdonald J.P."/>
            <person name="Priest M."/>
            <person name="Orbach M.J."/>
            <person name="Galgiani J.N."/>
            <person name="Kirkland T.N."/>
            <person name="Cole G.T."/>
            <person name="Birren B.W."/>
            <person name="Henn M.R."/>
            <person name="Taylor J.W."/>
            <person name="Rounsley S.D."/>
        </authorList>
    </citation>
    <scope>NUCLEOTIDE SEQUENCE [LARGE SCALE GENOMIC DNA]</scope>
    <source>
        <strain evidence="2">RMSCC 2394</strain>
    </source>
</reference>
<accession>A0A0J6YPC9</accession>
<sequence>MARYLVMAKVPRRSPQKLTDYPRSRSGRAAVTLHANFPAFPDSTRSRIARPSPPDHAVRGCFSPIESIEAPLRAPASLNLNWDEEELSSIGCLFHSHRPGSSDTRPFTDDRMMSTAHSARRACGSTSDAKESLWGRAGSYLTATIR</sequence>
<dbReference type="EMBL" id="DS028098">
    <property type="protein sequence ID" value="KMP09044.1"/>
    <property type="molecule type" value="Genomic_DNA"/>
</dbReference>
<evidence type="ECO:0000313" key="1">
    <source>
        <dbReference type="EMBL" id="KMP09044.1"/>
    </source>
</evidence>
<evidence type="ECO:0000313" key="2">
    <source>
        <dbReference type="Proteomes" id="UP000054565"/>
    </source>
</evidence>
<protein>
    <submittedName>
        <fullName evidence="1">Uncharacterized protein</fullName>
    </submittedName>
</protein>
<proteinExistence type="predicted"/>